<reference evidence="6" key="2">
    <citation type="submission" date="2020-09" db="EMBL/GenBank/DDBJ databases">
        <authorList>
            <person name="Sun Q."/>
            <person name="Zhou Y."/>
        </authorList>
    </citation>
    <scope>NUCLEOTIDE SEQUENCE</scope>
    <source>
        <strain evidence="6">CGMCC 1.12827</strain>
    </source>
</reference>
<dbReference type="Gene3D" id="1.10.357.10">
    <property type="entry name" value="Tetracycline Repressor, domain 2"/>
    <property type="match status" value="1"/>
</dbReference>
<dbReference type="SUPFAM" id="SSF46689">
    <property type="entry name" value="Homeodomain-like"/>
    <property type="match status" value="1"/>
</dbReference>
<evidence type="ECO:0000256" key="1">
    <source>
        <dbReference type="ARBA" id="ARBA00023015"/>
    </source>
</evidence>
<evidence type="ECO:0000313" key="6">
    <source>
        <dbReference type="EMBL" id="GGB42474.1"/>
    </source>
</evidence>
<keyword evidence="1" id="KW-0805">Transcription regulation</keyword>
<keyword evidence="2 4" id="KW-0238">DNA-binding</keyword>
<organism evidence="6 7">
    <name type="scientific">Gordonia jinhuaensis</name>
    <dbReference type="NCBI Taxonomy" id="1517702"/>
    <lineage>
        <taxon>Bacteria</taxon>
        <taxon>Bacillati</taxon>
        <taxon>Actinomycetota</taxon>
        <taxon>Actinomycetes</taxon>
        <taxon>Mycobacteriales</taxon>
        <taxon>Gordoniaceae</taxon>
        <taxon>Gordonia</taxon>
    </lineage>
</organism>
<dbReference type="PANTHER" id="PTHR30055">
    <property type="entry name" value="HTH-TYPE TRANSCRIPTIONAL REGULATOR RUTR"/>
    <property type="match status" value="1"/>
</dbReference>
<evidence type="ECO:0000256" key="4">
    <source>
        <dbReference type="PROSITE-ProRule" id="PRU00335"/>
    </source>
</evidence>
<dbReference type="InterPro" id="IPR050109">
    <property type="entry name" value="HTH-type_TetR-like_transc_reg"/>
</dbReference>
<dbReference type="AlphaFoldDB" id="A0A916TF16"/>
<dbReference type="InterPro" id="IPR001647">
    <property type="entry name" value="HTH_TetR"/>
</dbReference>
<dbReference type="GO" id="GO:0003700">
    <property type="term" value="F:DNA-binding transcription factor activity"/>
    <property type="evidence" value="ECO:0007669"/>
    <property type="project" value="TreeGrafter"/>
</dbReference>
<protein>
    <submittedName>
        <fullName evidence="6">TetR family transcriptional regulator</fullName>
    </submittedName>
</protein>
<sequence length="180" mass="19657">MRRALFDAARVVLARDGVKGLTVRAVAAQAGVAPMGVYNHFDGKDGLLESVVADGFERLRDEIRGVDTADPRVRLREAGRRYRAFALDNPTLYRLMFSGSCDVDMVGAEALVALTDLIRFGQATGVIRDEDPLSLTMQVWSCVHGAVSLELDSTAPDHELLDNEANYEALLGLIERGVRP</sequence>
<reference evidence="6" key="1">
    <citation type="journal article" date="2014" name="Int. J. Syst. Evol. Microbiol.">
        <title>Complete genome sequence of Corynebacterium casei LMG S-19264T (=DSM 44701T), isolated from a smear-ripened cheese.</title>
        <authorList>
            <consortium name="US DOE Joint Genome Institute (JGI-PGF)"/>
            <person name="Walter F."/>
            <person name="Albersmeier A."/>
            <person name="Kalinowski J."/>
            <person name="Ruckert C."/>
        </authorList>
    </citation>
    <scope>NUCLEOTIDE SEQUENCE</scope>
    <source>
        <strain evidence="6">CGMCC 1.12827</strain>
    </source>
</reference>
<feature type="domain" description="HTH tetR-type" evidence="5">
    <location>
        <begin position="1"/>
        <end position="59"/>
    </location>
</feature>
<dbReference type="EMBL" id="BMGC01000031">
    <property type="protein sequence ID" value="GGB42474.1"/>
    <property type="molecule type" value="Genomic_DNA"/>
</dbReference>
<dbReference type="PROSITE" id="PS50977">
    <property type="entry name" value="HTH_TETR_2"/>
    <property type="match status" value="1"/>
</dbReference>
<comment type="caution">
    <text evidence="6">The sequence shown here is derived from an EMBL/GenBank/DDBJ whole genome shotgun (WGS) entry which is preliminary data.</text>
</comment>
<name>A0A916TF16_9ACTN</name>
<dbReference type="InterPro" id="IPR009057">
    <property type="entry name" value="Homeodomain-like_sf"/>
</dbReference>
<dbReference type="GO" id="GO:0000976">
    <property type="term" value="F:transcription cis-regulatory region binding"/>
    <property type="evidence" value="ECO:0007669"/>
    <property type="project" value="TreeGrafter"/>
</dbReference>
<feature type="DNA-binding region" description="H-T-H motif" evidence="4">
    <location>
        <begin position="22"/>
        <end position="41"/>
    </location>
</feature>
<evidence type="ECO:0000259" key="5">
    <source>
        <dbReference type="PROSITE" id="PS50977"/>
    </source>
</evidence>
<evidence type="ECO:0000256" key="3">
    <source>
        <dbReference type="ARBA" id="ARBA00023163"/>
    </source>
</evidence>
<dbReference type="Pfam" id="PF00440">
    <property type="entry name" value="TetR_N"/>
    <property type="match status" value="1"/>
</dbReference>
<gene>
    <name evidence="6" type="ORF">GCM10011489_32510</name>
</gene>
<dbReference type="Proteomes" id="UP000621454">
    <property type="component" value="Unassembled WGS sequence"/>
</dbReference>
<dbReference type="Pfam" id="PF13305">
    <property type="entry name" value="TetR_C_33"/>
    <property type="match status" value="1"/>
</dbReference>
<keyword evidence="7" id="KW-1185">Reference proteome</keyword>
<keyword evidence="3" id="KW-0804">Transcription</keyword>
<dbReference type="SUPFAM" id="SSF48498">
    <property type="entry name" value="Tetracyclin repressor-like, C-terminal domain"/>
    <property type="match status" value="1"/>
</dbReference>
<proteinExistence type="predicted"/>
<dbReference type="InterPro" id="IPR036271">
    <property type="entry name" value="Tet_transcr_reg_TetR-rel_C_sf"/>
</dbReference>
<accession>A0A916TF16</accession>
<evidence type="ECO:0000313" key="7">
    <source>
        <dbReference type="Proteomes" id="UP000621454"/>
    </source>
</evidence>
<dbReference type="InterPro" id="IPR025996">
    <property type="entry name" value="MT1864/Rv1816-like_C"/>
</dbReference>
<evidence type="ECO:0000256" key="2">
    <source>
        <dbReference type="ARBA" id="ARBA00023125"/>
    </source>
</evidence>
<dbReference type="PANTHER" id="PTHR30055:SF220">
    <property type="entry name" value="TETR-FAMILY REGULATORY PROTEIN"/>
    <property type="match status" value="1"/>
</dbReference>
<dbReference type="PRINTS" id="PR00455">
    <property type="entry name" value="HTHTETR"/>
</dbReference>